<dbReference type="RefSeq" id="WP_243066683.1">
    <property type="nucleotide sequence ID" value="NZ_JAIVFK010000004.1"/>
</dbReference>
<comment type="subcellular location">
    <subcellularLocation>
        <location evidence="1">Cell outer membrane</location>
        <topology evidence="1">Multi-pass membrane protein</topology>
    </subcellularLocation>
</comment>
<gene>
    <name evidence="13" type="ORF">K2U94_07890</name>
</gene>
<protein>
    <submittedName>
        <fullName evidence="13">Porin</fullName>
    </submittedName>
</protein>
<keyword evidence="14" id="KW-1185">Reference proteome</keyword>
<keyword evidence="11" id="KW-0175">Coiled coil</keyword>
<dbReference type="PANTHER" id="PTHR34501:SF9">
    <property type="entry name" value="MAJOR OUTER MEMBRANE PROTEIN P.IA"/>
    <property type="match status" value="1"/>
</dbReference>
<evidence type="ECO:0000256" key="10">
    <source>
        <dbReference type="ARBA" id="ARBA00023237"/>
    </source>
</evidence>
<evidence type="ECO:0000313" key="13">
    <source>
        <dbReference type="EMBL" id="MCI4682686.1"/>
    </source>
</evidence>
<comment type="caution">
    <text evidence="13">The sequence shown here is derived from an EMBL/GenBank/DDBJ whole genome shotgun (WGS) entry which is preliminary data.</text>
</comment>
<keyword evidence="3" id="KW-0813">Transport</keyword>
<feature type="coiled-coil region" evidence="11">
    <location>
        <begin position="22"/>
        <end position="49"/>
    </location>
</feature>
<evidence type="ECO:0000256" key="4">
    <source>
        <dbReference type="ARBA" id="ARBA00022452"/>
    </source>
</evidence>
<comment type="subunit">
    <text evidence="2">Homotrimer.</text>
</comment>
<dbReference type="PANTHER" id="PTHR34501">
    <property type="entry name" value="PROTEIN YDDL-RELATED"/>
    <property type="match status" value="1"/>
</dbReference>
<keyword evidence="8" id="KW-0626">Porin</keyword>
<evidence type="ECO:0000256" key="6">
    <source>
        <dbReference type="ARBA" id="ARBA00022729"/>
    </source>
</evidence>
<keyword evidence="5" id="KW-0812">Transmembrane</keyword>
<dbReference type="CDD" id="cd00342">
    <property type="entry name" value="gram_neg_porins"/>
    <property type="match status" value="1"/>
</dbReference>
<accession>A0ABS9Z5E1</accession>
<name>A0ABS9Z5E1_9HYPH</name>
<dbReference type="Gene3D" id="2.40.160.10">
    <property type="entry name" value="Porin"/>
    <property type="match status" value="1"/>
</dbReference>
<sequence>MLFMAASLGVSGLCAPAAAEKLDPVKRQIAALKKRNAELARRIDALQKRQPLLPAVADAGKSPQEAFLPGGPIKWRGMTLFGAIDAGVAWQSHGVPLNGAYPQGLQYGVSKNGDHAGFHLAPGGMGYSGVGLKGVEPIAPGVSAVFAAYANFNPLSGQLSNGPASLVQNNGVPLAAQSANGDSRAAGQAFNDYTYVGLSSQRFGELTFGRQRTLTTNDRSAYDPIAGSLAFSLLGYSSVLSSGDSKNSRFDEALKYRIQLGPARFAAIYKFAPSAAGAGANHGATYQLSTGADFGSLSFSAVYSHVSGAVSLSSLSAAQLLIYPSHTLAATISDNQAVLLSAKYTFDRFKFFAGYEYYVFSDPSDPILAPFFDYNGYFVSVAANNVFQYHDKIQQLIWTGLKVAYDSRLNLSLGYYHLWQNAYGQVHCSFSRNNAVVKNAATCAGAEDALGAVAEYHFNRNFELYGGLMVSAVTGGMANGFLYPNSVDPMVGLRYVF</sequence>
<evidence type="ECO:0000256" key="9">
    <source>
        <dbReference type="ARBA" id="ARBA00023136"/>
    </source>
</evidence>
<proteinExistence type="predicted"/>
<evidence type="ECO:0000256" key="3">
    <source>
        <dbReference type="ARBA" id="ARBA00022448"/>
    </source>
</evidence>
<keyword evidence="10" id="KW-0998">Cell outer membrane</keyword>
<keyword evidence="9" id="KW-0472">Membrane</keyword>
<evidence type="ECO:0000313" key="14">
    <source>
        <dbReference type="Proteomes" id="UP001139104"/>
    </source>
</evidence>
<dbReference type="InterPro" id="IPR050298">
    <property type="entry name" value="Gram-neg_bact_OMP"/>
</dbReference>
<reference evidence="13" key="1">
    <citation type="journal article" date="2022" name="ISME J.">
        <title>Identification of active gaseous-alkane degraders at natural gas seeps.</title>
        <authorList>
            <person name="Farhan Ul Haque M."/>
            <person name="Hernandez M."/>
            <person name="Crombie A.T."/>
            <person name="Murrell J.C."/>
        </authorList>
    </citation>
    <scope>NUCLEOTIDE SEQUENCE</scope>
    <source>
        <strain evidence="13">PC2</strain>
    </source>
</reference>
<dbReference type="SUPFAM" id="SSF56935">
    <property type="entry name" value="Porins"/>
    <property type="match status" value="1"/>
</dbReference>
<evidence type="ECO:0000256" key="7">
    <source>
        <dbReference type="ARBA" id="ARBA00023065"/>
    </source>
</evidence>
<evidence type="ECO:0000259" key="12">
    <source>
        <dbReference type="Pfam" id="PF13609"/>
    </source>
</evidence>
<evidence type="ECO:0000256" key="8">
    <source>
        <dbReference type="ARBA" id="ARBA00023114"/>
    </source>
</evidence>
<dbReference type="InterPro" id="IPR033900">
    <property type="entry name" value="Gram_neg_porin_domain"/>
</dbReference>
<organism evidence="13 14">
    <name type="scientific">Candidatus Rhodoblastus alkanivorans</name>
    <dbReference type="NCBI Taxonomy" id="2954117"/>
    <lineage>
        <taxon>Bacteria</taxon>
        <taxon>Pseudomonadati</taxon>
        <taxon>Pseudomonadota</taxon>
        <taxon>Alphaproteobacteria</taxon>
        <taxon>Hyphomicrobiales</taxon>
        <taxon>Rhodoblastaceae</taxon>
        <taxon>Rhodoblastus</taxon>
    </lineage>
</organism>
<feature type="domain" description="Porin" evidence="12">
    <location>
        <begin position="77"/>
        <end position="469"/>
    </location>
</feature>
<evidence type="ECO:0000256" key="1">
    <source>
        <dbReference type="ARBA" id="ARBA00004571"/>
    </source>
</evidence>
<dbReference type="Proteomes" id="UP001139104">
    <property type="component" value="Unassembled WGS sequence"/>
</dbReference>
<keyword evidence="4" id="KW-1134">Transmembrane beta strand</keyword>
<keyword evidence="6" id="KW-0732">Signal</keyword>
<keyword evidence="7" id="KW-0406">Ion transport</keyword>
<evidence type="ECO:0000256" key="11">
    <source>
        <dbReference type="SAM" id="Coils"/>
    </source>
</evidence>
<evidence type="ECO:0000256" key="2">
    <source>
        <dbReference type="ARBA" id="ARBA00011233"/>
    </source>
</evidence>
<dbReference type="Pfam" id="PF13609">
    <property type="entry name" value="Porin_4"/>
    <property type="match status" value="1"/>
</dbReference>
<dbReference type="InterPro" id="IPR023614">
    <property type="entry name" value="Porin_dom_sf"/>
</dbReference>
<evidence type="ECO:0000256" key="5">
    <source>
        <dbReference type="ARBA" id="ARBA00022692"/>
    </source>
</evidence>
<dbReference type="EMBL" id="JAIVFP010000001">
    <property type="protein sequence ID" value="MCI4682686.1"/>
    <property type="molecule type" value="Genomic_DNA"/>
</dbReference>